<evidence type="ECO:0000313" key="2">
    <source>
        <dbReference type="Proteomes" id="UP000238164"/>
    </source>
</evidence>
<dbReference type="KEGG" id="mgg:MPLG2_1575"/>
<sequence>MQVERLLVRGESHRRVGVDQAAPVTAPRPCCGVTLPPINEIFSVINAPAPFLWSRRLPCKKIGGAAKKYNPVSIVHQLCSDLGVRRNDGCRATRSHRAEGWSHSCAAVALNRV</sequence>
<accession>A0A2N9JER1</accession>
<evidence type="ECO:0000313" key="1">
    <source>
        <dbReference type="EMBL" id="SPD86611.1"/>
    </source>
</evidence>
<dbReference type="EMBL" id="LT985188">
    <property type="protein sequence ID" value="SPD86611.1"/>
    <property type="molecule type" value="Genomic_DNA"/>
</dbReference>
<organism evidence="1 2">
    <name type="scientific">Micropruina glycogenica</name>
    <dbReference type="NCBI Taxonomy" id="75385"/>
    <lineage>
        <taxon>Bacteria</taxon>
        <taxon>Bacillati</taxon>
        <taxon>Actinomycetota</taxon>
        <taxon>Actinomycetes</taxon>
        <taxon>Propionibacteriales</taxon>
        <taxon>Nocardioidaceae</taxon>
        <taxon>Micropruina</taxon>
    </lineage>
</organism>
<dbReference type="Proteomes" id="UP000238164">
    <property type="component" value="Chromosome 1"/>
</dbReference>
<proteinExistence type="predicted"/>
<reference evidence="1 2" key="1">
    <citation type="submission" date="2018-02" db="EMBL/GenBank/DDBJ databases">
        <authorList>
            <person name="Cohen D.B."/>
            <person name="Kent A.D."/>
        </authorList>
    </citation>
    <scope>NUCLEOTIDE SEQUENCE [LARGE SCALE GENOMIC DNA]</scope>
    <source>
        <strain evidence="1">1</strain>
    </source>
</reference>
<protein>
    <submittedName>
        <fullName evidence="1">Uncharacterized protein</fullName>
    </submittedName>
</protein>
<gene>
    <name evidence="1" type="ORF">MPLG2_1575</name>
</gene>
<dbReference type="AlphaFoldDB" id="A0A2N9JER1"/>
<keyword evidence="2" id="KW-1185">Reference proteome</keyword>
<name>A0A2N9JER1_9ACTN</name>